<evidence type="ECO:0000313" key="2">
    <source>
        <dbReference type="EMBL" id="KIJ31767.1"/>
    </source>
</evidence>
<feature type="region of interest" description="Disordered" evidence="1">
    <location>
        <begin position="366"/>
        <end position="395"/>
    </location>
</feature>
<feature type="compositionally biased region" description="Polar residues" evidence="1">
    <location>
        <begin position="169"/>
        <end position="192"/>
    </location>
</feature>
<dbReference type="Proteomes" id="UP000054279">
    <property type="component" value="Unassembled WGS sequence"/>
</dbReference>
<feature type="region of interest" description="Disordered" evidence="1">
    <location>
        <begin position="154"/>
        <end position="192"/>
    </location>
</feature>
<sequence>MHLEDSRNRHLKKAAQSRTPVSQGQYITNNVAASHQLPGDIQVPSTNNNGTGRPSKCTRIEGQENQENGQDVSCSETEKSRSKRVKNIEPLKSDSTRDFFNSLQNAFVQNTDVEFDGCYEILSDPHISYQERIKFIAEEYRWKTCEKHRQQACATMKRKRASGPEASQDESIQPPSRSSLLSHPFKSLNSNRPPSRCCLTVGGKENVAPDSDDVSEAEFGNEKKRTKLQSSIQYENASAMFYSLKLRMREKQPDAEQIRMVLEEIWQITGYCFTLKDHRPCKFGRTSRFWCCQDQGRKKKSKKKTGTRDNEGMDRFDCKSSLTISVSRNEASSTRQSITVHLEHEINPKNRSLPFWKHEDLRPLDGSSSQVLEAPQHPTRDGSDSQMGLDDEGQEEEFSLALADQAFMVTAKTFDERFDSYFSKVETFLTQWKYQRQFRDMRFQAQLEQRGRGFFQFIDACDDIKQRMDASGERPNTWESGNIMFFRTPPCCEDST</sequence>
<reference evidence="2 3" key="1">
    <citation type="submission" date="2014-06" db="EMBL/GenBank/DDBJ databases">
        <title>Evolutionary Origins and Diversification of the Mycorrhizal Mutualists.</title>
        <authorList>
            <consortium name="DOE Joint Genome Institute"/>
            <consortium name="Mycorrhizal Genomics Consortium"/>
            <person name="Kohler A."/>
            <person name="Kuo A."/>
            <person name="Nagy L.G."/>
            <person name="Floudas D."/>
            <person name="Copeland A."/>
            <person name="Barry K.W."/>
            <person name="Cichocki N."/>
            <person name="Veneault-Fourrey C."/>
            <person name="LaButti K."/>
            <person name="Lindquist E.A."/>
            <person name="Lipzen A."/>
            <person name="Lundell T."/>
            <person name="Morin E."/>
            <person name="Murat C."/>
            <person name="Riley R."/>
            <person name="Ohm R."/>
            <person name="Sun H."/>
            <person name="Tunlid A."/>
            <person name="Henrissat B."/>
            <person name="Grigoriev I.V."/>
            <person name="Hibbett D.S."/>
            <person name="Martin F."/>
        </authorList>
    </citation>
    <scope>NUCLEOTIDE SEQUENCE [LARGE SCALE GENOMIC DNA]</scope>
    <source>
        <strain evidence="2 3">SS14</strain>
    </source>
</reference>
<feature type="compositionally biased region" description="Polar residues" evidence="1">
    <location>
        <begin position="43"/>
        <end position="52"/>
    </location>
</feature>
<dbReference type="AlphaFoldDB" id="A0A0C9URD3"/>
<organism evidence="2 3">
    <name type="scientific">Sphaerobolus stellatus (strain SS14)</name>
    <dbReference type="NCBI Taxonomy" id="990650"/>
    <lineage>
        <taxon>Eukaryota</taxon>
        <taxon>Fungi</taxon>
        <taxon>Dikarya</taxon>
        <taxon>Basidiomycota</taxon>
        <taxon>Agaricomycotina</taxon>
        <taxon>Agaricomycetes</taxon>
        <taxon>Phallomycetidae</taxon>
        <taxon>Geastrales</taxon>
        <taxon>Sphaerobolaceae</taxon>
        <taxon>Sphaerobolus</taxon>
    </lineage>
</organism>
<gene>
    <name evidence="2" type="ORF">M422DRAFT_266518</name>
</gene>
<proteinExistence type="predicted"/>
<protein>
    <submittedName>
        <fullName evidence="2">Unplaced genomic scaffold SPHSTscaffold_162, whole genome shotgun sequence</fullName>
    </submittedName>
</protein>
<dbReference type="OrthoDB" id="3205748at2759"/>
<dbReference type="EMBL" id="KN837237">
    <property type="protein sequence ID" value="KIJ31767.1"/>
    <property type="molecule type" value="Genomic_DNA"/>
</dbReference>
<feature type="region of interest" description="Disordered" evidence="1">
    <location>
        <begin position="1"/>
        <end position="56"/>
    </location>
</feature>
<keyword evidence="3" id="KW-1185">Reference proteome</keyword>
<dbReference type="HOGENOM" id="CLU_550010_0_0_1"/>
<evidence type="ECO:0000313" key="3">
    <source>
        <dbReference type="Proteomes" id="UP000054279"/>
    </source>
</evidence>
<feature type="compositionally biased region" description="Polar residues" evidence="1">
    <location>
        <begin position="16"/>
        <end position="33"/>
    </location>
</feature>
<accession>A0A0C9URD3</accession>
<evidence type="ECO:0000256" key="1">
    <source>
        <dbReference type="SAM" id="MobiDB-lite"/>
    </source>
</evidence>
<name>A0A0C9URD3_SPHS4</name>